<organism evidence="1">
    <name type="scientific">Culex pipiens</name>
    <name type="common">House mosquito</name>
    <dbReference type="NCBI Taxonomy" id="7175"/>
    <lineage>
        <taxon>Eukaryota</taxon>
        <taxon>Metazoa</taxon>
        <taxon>Ecdysozoa</taxon>
        <taxon>Arthropoda</taxon>
        <taxon>Hexapoda</taxon>
        <taxon>Insecta</taxon>
        <taxon>Pterygota</taxon>
        <taxon>Neoptera</taxon>
        <taxon>Endopterygota</taxon>
        <taxon>Diptera</taxon>
        <taxon>Nematocera</taxon>
        <taxon>Culicoidea</taxon>
        <taxon>Culicidae</taxon>
        <taxon>Culicinae</taxon>
        <taxon>Culicini</taxon>
        <taxon>Culex</taxon>
        <taxon>Culex</taxon>
    </lineage>
</organism>
<name>A0A8D7ZXE7_CULPI</name>
<dbReference type="AlphaFoldDB" id="A0A8D7ZXE7"/>
<dbReference type="EMBL" id="HBUE01005979">
    <property type="protein sequence ID" value="CAG6446060.1"/>
    <property type="molecule type" value="Transcribed_RNA"/>
</dbReference>
<dbReference type="EMBL" id="HBUE01232366">
    <property type="protein sequence ID" value="CAG6545475.1"/>
    <property type="molecule type" value="Transcribed_RNA"/>
</dbReference>
<accession>A0A8D7ZXE7</accession>
<sequence>MEDWPTTRRRCFLADLTAASQSPPKWGAPGGIKCQFIPSWEHSCWMCSWCFACLRLCRRSLRSFFAPTKFVPLSEYMSAGFPRRATNRRSAWRNLAVDRSETSSKWTALVPKQTNTAT</sequence>
<dbReference type="EMBL" id="HBUE01339193">
    <property type="protein sequence ID" value="CAG6597620.1"/>
    <property type="molecule type" value="Transcribed_RNA"/>
</dbReference>
<evidence type="ECO:0000313" key="1">
    <source>
        <dbReference type="EMBL" id="CAG6446060.1"/>
    </source>
</evidence>
<reference evidence="1" key="1">
    <citation type="submission" date="2021-05" db="EMBL/GenBank/DDBJ databases">
        <authorList>
            <person name="Alioto T."/>
            <person name="Alioto T."/>
            <person name="Gomez Garrido J."/>
        </authorList>
    </citation>
    <scope>NUCLEOTIDE SEQUENCE</scope>
</reference>
<proteinExistence type="predicted"/>
<protein>
    <submittedName>
        <fullName evidence="1">(northern house mosquito) hypothetical protein</fullName>
    </submittedName>
</protein>